<evidence type="ECO:0000256" key="4">
    <source>
        <dbReference type="ARBA" id="ARBA00023136"/>
    </source>
</evidence>
<dbReference type="PANTHER" id="PTHR36917:SF1">
    <property type="entry name" value="INNER MEMBRANE-SPANNING PROTEIN YCIB"/>
    <property type="match status" value="1"/>
</dbReference>
<evidence type="ECO:0000313" key="6">
    <source>
        <dbReference type="EMBL" id="SOD91020.1"/>
    </source>
</evidence>
<evidence type="ECO:0000256" key="5">
    <source>
        <dbReference type="HAMAP-Rule" id="MF_00189"/>
    </source>
</evidence>
<protein>
    <recommendedName>
        <fullName evidence="5">Inner membrane-spanning protein YciB</fullName>
    </recommendedName>
</protein>
<feature type="transmembrane region" description="Helical" evidence="5">
    <location>
        <begin position="12"/>
        <end position="28"/>
    </location>
</feature>
<gene>
    <name evidence="5" type="primary">yciB</name>
    <name evidence="6" type="ORF">SAMN05421508_101769</name>
</gene>
<evidence type="ECO:0000256" key="3">
    <source>
        <dbReference type="ARBA" id="ARBA00022989"/>
    </source>
</evidence>
<reference evidence="6 7" key="1">
    <citation type="submission" date="2017-09" db="EMBL/GenBank/DDBJ databases">
        <authorList>
            <person name="Ehlers B."/>
            <person name="Leendertz F.H."/>
        </authorList>
    </citation>
    <scope>NUCLEOTIDE SEQUENCE [LARGE SCALE GENOMIC DNA]</scope>
    <source>
        <strain evidence="6 7">USBA 140</strain>
    </source>
</reference>
<feature type="transmembrane region" description="Helical" evidence="5">
    <location>
        <begin position="130"/>
        <end position="152"/>
    </location>
</feature>
<feature type="transmembrane region" description="Helical" evidence="5">
    <location>
        <begin position="61"/>
        <end position="80"/>
    </location>
</feature>
<evidence type="ECO:0000256" key="1">
    <source>
        <dbReference type="ARBA" id="ARBA00022475"/>
    </source>
</evidence>
<sequence length="204" mass="22269">MAKTSWNIRQAALRLVFELGPAVVFFAATKIWGIYAGTIALMASAALSTVVSWYRTRRIPVMPLAGLGLTLLFGGMTLWWRDDQFIKMQPTLVNGISALVLAGALAVKKLPLKAIFGAGTHARTEAWRTLTLALVAFLTLLAVMNEIMWRAFPTDTWAAYKAFVIPTLDGLFVAGAYKYLRANRLDAPEAGDLTEPREAPEPAG</sequence>
<dbReference type="EMBL" id="OCNJ01000001">
    <property type="protein sequence ID" value="SOD91020.1"/>
    <property type="molecule type" value="Genomic_DNA"/>
</dbReference>
<dbReference type="GO" id="GO:0005886">
    <property type="term" value="C:plasma membrane"/>
    <property type="evidence" value="ECO:0007669"/>
    <property type="project" value="UniProtKB-SubCell"/>
</dbReference>
<evidence type="ECO:0000256" key="2">
    <source>
        <dbReference type="ARBA" id="ARBA00022692"/>
    </source>
</evidence>
<evidence type="ECO:0000313" key="7">
    <source>
        <dbReference type="Proteomes" id="UP000219621"/>
    </source>
</evidence>
<organism evidence="6 7">
    <name type="scientific">Caenispirillum bisanense</name>
    <dbReference type="NCBI Taxonomy" id="414052"/>
    <lineage>
        <taxon>Bacteria</taxon>
        <taxon>Pseudomonadati</taxon>
        <taxon>Pseudomonadota</taxon>
        <taxon>Alphaproteobacteria</taxon>
        <taxon>Rhodospirillales</taxon>
        <taxon>Novispirillaceae</taxon>
        <taxon>Caenispirillum</taxon>
    </lineage>
</organism>
<dbReference type="Pfam" id="PF04279">
    <property type="entry name" value="IspA"/>
    <property type="match status" value="1"/>
</dbReference>
<feature type="transmembrane region" description="Helical" evidence="5">
    <location>
        <begin position="92"/>
        <end position="110"/>
    </location>
</feature>
<proteinExistence type="inferred from homology"/>
<keyword evidence="1 5" id="KW-1003">Cell membrane</keyword>
<comment type="function">
    <text evidence="5">Plays a role in cell envelope biogenesis, maintenance of cell envelope integrity and membrane homeostasis.</text>
</comment>
<dbReference type="PANTHER" id="PTHR36917">
    <property type="entry name" value="INTRACELLULAR SEPTATION PROTEIN A-RELATED"/>
    <property type="match status" value="1"/>
</dbReference>
<comment type="similarity">
    <text evidence="5">Belongs to the YciB family.</text>
</comment>
<accession>A0A286G635</accession>
<dbReference type="OrthoDB" id="9788219at2"/>
<keyword evidence="5" id="KW-0997">Cell inner membrane</keyword>
<keyword evidence="3 5" id="KW-1133">Transmembrane helix</keyword>
<dbReference type="InterPro" id="IPR006008">
    <property type="entry name" value="YciB"/>
</dbReference>
<keyword evidence="4 5" id="KW-0472">Membrane</keyword>
<dbReference type="HAMAP" id="MF_00189">
    <property type="entry name" value="YciB"/>
    <property type="match status" value="1"/>
</dbReference>
<keyword evidence="7" id="KW-1185">Reference proteome</keyword>
<dbReference type="Proteomes" id="UP000219621">
    <property type="component" value="Unassembled WGS sequence"/>
</dbReference>
<comment type="subcellular location">
    <subcellularLocation>
        <location evidence="5">Cell inner membrane</location>
        <topology evidence="5">Multi-pass membrane protein</topology>
    </subcellularLocation>
</comment>
<dbReference type="RefSeq" id="WP_097277626.1">
    <property type="nucleotide sequence ID" value="NZ_OCNJ01000001.1"/>
</dbReference>
<dbReference type="AlphaFoldDB" id="A0A286G635"/>
<feature type="transmembrane region" description="Helical" evidence="5">
    <location>
        <begin position="34"/>
        <end position="54"/>
    </location>
</feature>
<feature type="transmembrane region" description="Helical" evidence="5">
    <location>
        <begin position="158"/>
        <end position="177"/>
    </location>
</feature>
<keyword evidence="2 5" id="KW-0812">Transmembrane</keyword>
<name>A0A286G635_9PROT</name>